<dbReference type="CDD" id="cd12446">
    <property type="entry name" value="RRM_RBM25"/>
    <property type="match status" value="1"/>
</dbReference>
<sequence length="901" mass="102399">MAESTPSAAAQPNLTATKSNSQPDSSIAPPPPNPNPNPNYPIPPIPPPSSTSTAAAFRPAPPFPSQLPPQFSPVPVPGYQVPGVQPPGVSGAPPAGGVVPVPGAPVQPPPQMVMQYGQPGQPMRMPYMAYPGMPQQGGFVHPGMPRFASPYNTVVRAPFPPRPLGAAGVIPPLSRPPVLIRAPIAPPIIRPAPSVAPVEKPQTIVYVGKIASRVDNDFMLSLLQLCGPVKSWKRYQDPSTGTLKSFGFCEFESAEGVLRALRLLSKLNIDGQELLLKVDEATREHLKRYVEKKVESSKSSKETEGKEAEKEESSEVVADGNESKTSEETKLDSCETQENHESASFGLVTDEDRTTDHEVLEKITGMLEERMKNMPLPPPPPLTPANASANSEPQREGESDVDDKRQADGKDETSDHKPTSEHERAEQSSPDRSRKDERRSKDRERDLKREKERELERIEREREQERAKREKERDYKIREDERRYKLREKDWEGREKEKEHYRKREREREKERAQERKWEIVDQEREIDDGYSKRRKHRSSDEDRRRRQREKEDDLADKLREEEEIAEAKRIAEEEAQRTLQLEALKALSQHTDNGVAKPVAPDDKYMTSEVKPFDQTSDQDEDMADEGILHNGATEELEGNNNSNAPVRKLGFGLSGSGKRTAVPSVFYEDEEEDKHKDKKMRPLVPLDYSTEEQQAVEPPTSVPPFSNLAAAAEFAKHISNVNSKEERHDVDRERSRRHHDRSSQRDRDRHDGESKHVRDENAKESSGRDKVRDHGTEKVKTAESKIFSDAKELIDMIPKTKEELFSYKINWDIYEEHNLHERMKPWISKKITEFLGEEEPTLVDYIVSTTHEHVKATTMLENLQSILDEEAEMFVLKMWRMLIFEIKKVETGLAFKSKH</sequence>
<gene>
    <name evidence="6" type="ORF">LIER_02512</name>
</gene>
<dbReference type="EMBL" id="BAABME010000275">
    <property type="protein sequence ID" value="GAA0141350.1"/>
    <property type="molecule type" value="Genomic_DNA"/>
</dbReference>
<dbReference type="PROSITE" id="PS51025">
    <property type="entry name" value="PWI"/>
    <property type="match status" value="1"/>
</dbReference>
<feature type="compositionally biased region" description="Basic and acidic residues" evidence="3">
    <location>
        <begin position="321"/>
        <end position="341"/>
    </location>
</feature>
<feature type="region of interest" description="Disordered" evidence="3">
    <location>
        <begin position="492"/>
        <end position="562"/>
    </location>
</feature>
<feature type="domain" description="RRM" evidence="4">
    <location>
        <begin position="203"/>
        <end position="283"/>
    </location>
</feature>
<protein>
    <submittedName>
        <fullName evidence="6">RNA splicing factor</fullName>
    </submittedName>
</protein>
<evidence type="ECO:0000313" key="6">
    <source>
        <dbReference type="EMBL" id="GAA0141350.1"/>
    </source>
</evidence>
<evidence type="ECO:0000313" key="7">
    <source>
        <dbReference type="Proteomes" id="UP001454036"/>
    </source>
</evidence>
<feature type="compositionally biased region" description="Basic and acidic residues" evidence="3">
    <location>
        <begin position="743"/>
        <end position="781"/>
    </location>
</feature>
<feature type="region of interest" description="Disordered" evidence="3">
    <location>
        <begin position="1"/>
        <end position="79"/>
    </location>
</feature>
<feature type="compositionally biased region" description="Pro residues" evidence="3">
    <location>
        <begin position="59"/>
        <end position="76"/>
    </location>
</feature>
<dbReference type="SUPFAM" id="SSF101233">
    <property type="entry name" value="PWI domain"/>
    <property type="match status" value="1"/>
</dbReference>
<dbReference type="FunFam" id="1.20.1390.10:FF:000008">
    <property type="entry name" value="RNA Binding Motif protein homolog"/>
    <property type="match status" value="1"/>
</dbReference>
<keyword evidence="7" id="KW-1185">Reference proteome</keyword>
<dbReference type="SMART" id="SM00311">
    <property type="entry name" value="PWI"/>
    <property type="match status" value="1"/>
</dbReference>
<dbReference type="SMART" id="SM00360">
    <property type="entry name" value="RRM"/>
    <property type="match status" value="1"/>
</dbReference>
<dbReference type="GO" id="GO:0006397">
    <property type="term" value="P:mRNA processing"/>
    <property type="evidence" value="ECO:0007669"/>
    <property type="project" value="UniProtKB-KW"/>
</dbReference>
<name>A0AAV3NTI6_LITER</name>
<feature type="compositionally biased region" description="Pro residues" evidence="3">
    <location>
        <begin position="28"/>
        <end position="49"/>
    </location>
</feature>
<dbReference type="PANTHER" id="PTHR47334">
    <property type="entry name" value="SPLICING FACTOR PWI DOMAIN-CONTAINING PROTEIN / RNA RECOGNITION MOTIF (RRM)-CONTAINING PROTEIN"/>
    <property type="match status" value="1"/>
</dbReference>
<feature type="region of interest" description="Disordered" evidence="3">
    <location>
        <begin position="628"/>
        <end position="781"/>
    </location>
</feature>
<dbReference type="Gene3D" id="1.20.1390.10">
    <property type="entry name" value="PWI domain"/>
    <property type="match status" value="1"/>
</dbReference>
<feature type="compositionally biased region" description="Basic and acidic residues" evidence="3">
    <location>
        <begin position="492"/>
        <end position="532"/>
    </location>
</feature>
<feature type="compositionally biased region" description="Basic and acidic residues" evidence="3">
    <location>
        <begin position="725"/>
        <end position="736"/>
    </location>
</feature>
<dbReference type="InterPro" id="IPR012677">
    <property type="entry name" value="Nucleotide-bd_a/b_plait_sf"/>
</dbReference>
<dbReference type="Proteomes" id="UP001454036">
    <property type="component" value="Unassembled WGS sequence"/>
</dbReference>
<dbReference type="GO" id="GO:0003723">
    <property type="term" value="F:RNA binding"/>
    <property type="evidence" value="ECO:0007669"/>
    <property type="project" value="UniProtKB-UniRule"/>
</dbReference>
<organism evidence="6 7">
    <name type="scientific">Lithospermum erythrorhizon</name>
    <name type="common">Purple gromwell</name>
    <name type="synonym">Lithospermum officinale var. erythrorhizon</name>
    <dbReference type="NCBI Taxonomy" id="34254"/>
    <lineage>
        <taxon>Eukaryota</taxon>
        <taxon>Viridiplantae</taxon>
        <taxon>Streptophyta</taxon>
        <taxon>Embryophyta</taxon>
        <taxon>Tracheophyta</taxon>
        <taxon>Spermatophyta</taxon>
        <taxon>Magnoliopsida</taxon>
        <taxon>eudicotyledons</taxon>
        <taxon>Gunneridae</taxon>
        <taxon>Pentapetalae</taxon>
        <taxon>asterids</taxon>
        <taxon>lamiids</taxon>
        <taxon>Boraginales</taxon>
        <taxon>Boraginaceae</taxon>
        <taxon>Boraginoideae</taxon>
        <taxon>Lithospermeae</taxon>
        <taxon>Lithospermum</taxon>
    </lineage>
</organism>
<evidence type="ECO:0000259" key="5">
    <source>
        <dbReference type="PROSITE" id="PS51025"/>
    </source>
</evidence>
<comment type="caution">
    <text evidence="6">The sequence shown here is derived from an EMBL/GenBank/DDBJ whole genome shotgun (WGS) entry which is preliminary data.</text>
</comment>
<accession>A0AAV3NTI6</accession>
<keyword evidence="1" id="KW-0507">mRNA processing</keyword>
<evidence type="ECO:0000256" key="1">
    <source>
        <dbReference type="ARBA" id="ARBA00022664"/>
    </source>
</evidence>
<feature type="region of interest" description="Disordered" evidence="3">
    <location>
        <begin position="369"/>
        <end position="479"/>
    </location>
</feature>
<reference evidence="6 7" key="1">
    <citation type="submission" date="2024-01" db="EMBL/GenBank/DDBJ databases">
        <title>The complete chloroplast genome sequence of Lithospermum erythrorhizon: insights into the phylogenetic relationship among Boraginaceae species and the maternal lineages of purple gromwells.</title>
        <authorList>
            <person name="Okada T."/>
            <person name="Watanabe K."/>
        </authorList>
    </citation>
    <scope>NUCLEOTIDE SEQUENCE [LARGE SCALE GENOMIC DNA]</scope>
</reference>
<dbReference type="InterPro" id="IPR000504">
    <property type="entry name" value="RRM_dom"/>
</dbReference>
<keyword evidence="2" id="KW-0694">RNA-binding</keyword>
<dbReference type="InterPro" id="IPR035979">
    <property type="entry name" value="RBD_domain_sf"/>
</dbReference>
<dbReference type="PANTHER" id="PTHR47334:SF2">
    <property type="entry name" value="RNA-BINDING MOTIF PROTEIN 25"/>
    <property type="match status" value="1"/>
</dbReference>
<dbReference type="PROSITE" id="PS50102">
    <property type="entry name" value="RRM"/>
    <property type="match status" value="1"/>
</dbReference>
<dbReference type="AlphaFoldDB" id="A0AAV3NTI6"/>
<evidence type="ECO:0000256" key="3">
    <source>
        <dbReference type="SAM" id="MobiDB-lite"/>
    </source>
</evidence>
<feature type="region of interest" description="Disordered" evidence="3">
    <location>
        <begin position="290"/>
        <end position="356"/>
    </location>
</feature>
<dbReference type="InterPro" id="IPR036483">
    <property type="entry name" value="PWI_dom_sf"/>
</dbReference>
<dbReference type="SUPFAM" id="SSF54928">
    <property type="entry name" value="RNA-binding domain, RBD"/>
    <property type="match status" value="1"/>
</dbReference>
<dbReference type="Pfam" id="PF00076">
    <property type="entry name" value="RRM_1"/>
    <property type="match status" value="1"/>
</dbReference>
<dbReference type="Pfam" id="PF01480">
    <property type="entry name" value="PWI"/>
    <property type="match status" value="1"/>
</dbReference>
<dbReference type="InterPro" id="IPR002483">
    <property type="entry name" value="PWI_dom"/>
</dbReference>
<feature type="compositionally biased region" description="Basic and acidic residues" evidence="3">
    <location>
        <begin position="393"/>
        <end position="479"/>
    </location>
</feature>
<evidence type="ECO:0000256" key="2">
    <source>
        <dbReference type="PROSITE-ProRule" id="PRU00176"/>
    </source>
</evidence>
<feature type="domain" description="PWI" evidence="5">
    <location>
        <begin position="804"/>
        <end position="901"/>
    </location>
</feature>
<dbReference type="Gene3D" id="3.30.70.330">
    <property type="match status" value="1"/>
</dbReference>
<proteinExistence type="predicted"/>
<dbReference type="InterPro" id="IPR053294">
    <property type="entry name" value="RBM_PWI_domain"/>
</dbReference>
<dbReference type="InterPro" id="IPR034268">
    <property type="entry name" value="RBM25_RRM"/>
</dbReference>
<evidence type="ECO:0000259" key="4">
    <source>
        <dbReference type="PROSITE" id="PS50102"/>
    </source>
</evidence>
<feature type="compositionally biased region" description="Polar residues" evidence="3">
    <location>
        <begin position="1"/>
        <end position="22"/>
    </location>
</feature>
<feature type="compositionally biased region" description="Basic and acidic residues" evidence="3">
    <location>
        <begin position="539"/>
        <end position="562"/>
    </location>
</feature>
<feature type="compositionally biased region" description="Basic and acidic residues" evidence="3">
    <location>
        <begin position="290"/>
        <end position="313"/>
    </location>
</feature>